<organism evidence="5 6">
    <name type="scientific">Gryllotalpicola daejeonensis</name>
    <dbReference type="NCBI Taxonomy" id="993087"/>
    <lineage>
        <taxon>Bacteria</taxon>
        <taxon>Bacillati</taxon>
        <taxon>Actinomycetota</taxon>
        <taxon>Actinomycetes</taxon>
        <taxon>Micrococcales</taxon>
        <taxon>Microbacteriaceae</taxon>
        <taxon>Gryllotalpicola</taxon>
    </lineage>
</organism>
<dbReference type="CDD" id="cd17267">
    <property type="entry name" value="RMtype1_S_EcoAO83I-TRD1-CR1_like"/>
    <property type="match status" value="1"/>
</dbReference>
<dbReference type="Gene3D" id="3.90.220.20">
    <property type="entry name" value="DNA methylase specificity domains"/>
    <property type="match status" value="2"/>
</dbReference>
<keyword evidence="6" id="KW-1185">Reference proteome</keyword>
<dbReference type="Proteomes" id="UP001415169">
    <property type="component" value="Unassembled WGS sequence"/>
</dbReference>
<accession>A0ABP7ZHH0</accession>
<evidence type="ECO:0000256" key="3">
    <source>
        <dbReference type="ARBA" id="ARBA00023125"/>
    </source>
</evidence>
<feature type="domain" description="Type I restriction modification DNA specificity" evidence="4">
    <location>
        <begin position="2"/>
        <end position="148"/>
    </location>
</feature>
<dbReference type="PANTHER" id="PTHR30408">
    <property type="entry name" value="TYPE-1 RESTRICTION ENZYME ECOKI SPECIFICITY PROTEIN"/>
    <property type="match status" value="1"/>
</dbReference>
<evidence type="ECO:0000313" key="6">
    <source>
        <dbReference type="Proteomes" id="UP001415169"/>
    </source>
</evidence>
<protein>
    <recommendedName>
        <fullName evidence="4">Type I restriction modification DNA specificity domain-containing protein</fullName>
    </recommendedName>
</protein>
<evidence type="ECO:0000313" key="5">
    <source>
        <dbReference type="EMBL" id="GAA4157938.1"/>
    </source>
</evidence>
<dbReference type="PANTHER" id="PTHR30408:SF12">
    <property type="entry name" value="TYPE I RESTRICTION ENZYME MJAVIII SPECIFICITY SUBUNIT"/>
    <property type="match status" value="1"/>
</dbReference>
<dbReference type="InterPro" id="IPR000055">
    <property type="entry name" value="Restrct_endonuc_typeI_TRD"/>
</dbReference>
<comment type="caution">
    <text evidence="5">The sequence shown here is derived from an EMBL/GenBank/DDBJ whole genome shotgun (WGS) entry which is preliminary data.</text>
</comment>
<sequence>MTWLKTTIGDVLPFKYGRGLPERERSGSGQFRVVGSGGVAGSHSFALTSGPSVVIGRKGSIGAVYYFAEPVWPIDTTFYVQGSASVDARFAYYLLGQLPLDKMNSDSAVPGLNRAHAESIEIELPPIVQQREIAATLGALDDKIDSNQDFAASTLELIRAGVEGSITADSEKIPVSGLAEFVNGGAYTKGATGAGRMVIRIAELNSGPGDSTVYTDLEVPDNRMARPGDILMAWSGSLGVHRWSRDEAIINQHIFKVLPYDYPEWLVYDRIQTAMPTFRAIARDKATTMGHIQRRHLIETVISLPSRTATDELDRVFGPLWQRLLVAERESITLAKLRDALIPELLSGRTRTPSGLDE</sequence>
<proteinExistence type="inferred from homology"/>
<dbReference type="SUPFAM" id="SSF116734">
    <property type="entry name" value="DNA methylase specificity domain"/>
    <property type="match status" value="2"/>
</dbReference>
<keyword evidence="3" id="KW-0238">DNA-binding</keyword>
<evidence type="ECO:0000259" key="4">
    <source>
        <dbReference type="Pfam" id="PF01420"/>
    </source>
</evidence>
<evidence type="ECO:0000256" key="2">
    <source>
        <dbReference type="ARBA" id="ARBA00022747"/>
    </source>
</evidence>
<evidence type="ECO:0000256" key="1">
    <source>
        <dbReference type="ARBA" id="ARBA00010923"/>
    </source>
</evidence>
<reference evidence="5" key="1">
    <citation type="journal article" date="2014" name="Int. J. Syst. Evol. Microbiol.">
        <title>Complete genome of a new Firmicutes species belonging to the dominant human colonic microbiota ('Ruminococcus bicirculans') reveals two chromosomes and a selective capacity to utilize plant glucans.</title>
        <authorList>
            <consortium name="NISC Comparative Sequencing Program"/>
            <person name="Wegmann U."/>
            <person name="Louis P."/>
            <person name="Goesmann A."/>
            <person name="Henrissat B."/>
            <person name="Duncan S.H."/>
            <person name="Flint H.J."/>
        </authorList>
    </citation>
    <scope>NUCLEOTIDE SEQUENCE</scope>
    <source>
        <strain evidence="5">JCM 17590</strain>
    </source>
</reference>
<comment type="similarity">
    <text evidence="1">Belongs to the type-I restriction system S methylase family.</text>
</comment>
<keyword evidence="2" id="KW-0680">Restriction system</keyword>
<reference evidence="5" key="2">
    <citation type="submission" date="2023-12" db="EMBL/GenBank/DDBJ databases">
        <authorList>
            <person name="Sun Q."/>
            <person name="Inoue M."/>
        </authorList>
    </citation>
    <scope>NUCLEOTIDE SEQUENCE</scope>
    <source>
        <strain evidence="5">JCM 17590</strain>
    </source>
</reference>
<gene>
    <name evidence="5" type="ORF">GCM10022286_10180</name>
</gene>
<dbReference type="InterPro" id="IPR052021">
    <property type="entry name" value="Type-I_RS_S_subunit"/>
</dbReference>
<dbReference type="EMBL" id="BAABBV010000001">
    <property type="protein sequence ID" value="GAA4157938.1"/>
    <property type="molecule type" value="Genomic_DNA"/>
</dbReference>
<name>A0ABP7ZHH0_9MICO</name>
<dbReference type="RefSeq" id="WP_344790667.1">
    <property type="nucleotide sequence ID" value="NZ_BAABBV010000001.1"/>
</dbReference>
<dbReference type="InterPro" id="IPR044946">
    <property type="entry name" value="Restrct_endonuc_typeI_TRD_sf"/>
</dbReference>
<dbReference type="Pfam" id="PF01420">
    <property type="entry name" value="Methylase_S"/>
    <property type="match status" value="1"/>
</dbReference>